<dbReference type="STRING" id="1236970.JCM9140_1387"/>
<protein>
    <submittedName>
        <fullName evidence="2">Uncharacterized protein</fullName>
    </submittedName>
</protein>
<accession>W4Q0C0</accession>
<dbReference type="Proteomes" id="UP000018890">
    <property type="component" value="Unassembled WGS sequence"/>
</dbReference>
<evidence type="ECO:0000256" key="1">
    <source>
        <dbReference type="SAM" id="Phobius"/>
    </source>
</evidence>
<feature type="transmembrane region" description="Helical" evidence="1">
    <location>
        <begin position="66"/>
        <end position="89"/>
    </location>
</feature>
<feature type="transmembrane region" description="Helical" evidence="1">
    <location>
        <begin position="7"/>
        <end position="28"/>
    </location>
</feature>
<dbReference type="AlphaFoldDB" id="W4Q0C0"/>
<comment type="caution">
    <text evidence="2">The sequence shown here is derived from an EMBL/GenBank/DDBJ whole genome shotgun (WGS) entry which is preliminary data.</text>
</comment>
<evidence type="ECO:0000313" key="2">
    <source>
        <dbReference type="EMBL" id="GAE25395.1"/>
    </source>
</evidence>
<dbReference type="RefSeq" id="WP_034743737.1">
    <property type="nucleotide sequence ID" value="NZ_BAUT01000009.1"/>
</dbReference>
<keyword evidence="3" id="KW-1185">Reference proteome</keyword>
<sequence length="92" mass="10403">MKGKEMALTIVINAFLGYLFVLFVNHIVDLFNELNNFFLGGMIVLIGFNLFYVIARRAMPNSNLTFTHPLNLIGVVSFMGIILLHVFVINLI</sequence>
<keyword evidence="1" id="KW-0472">Membrane</keyword>
<keyword evidence="1" id="KW-1133">Transmembrane helix</keyword>
<evidence type="ECO:0000313" key="3">
    <source>
        <dbReference type="Proteomes" id="UP000018890"/>
    </source>
</evidence>
<proteinExistence type="predicted"/>
<keyword evidence="1" id="KW-0812">Transmembrane</keyword>
<organism evidence="2 3">
    <name type="scientific">Halalkalibacter wakoensis JCM 9140</name>
    <dbReference type="NCBI Taxonomy" id="1236970"/>
    <lineage>
        <taxon>Bacteria</taxon>
        <taxon>Bacillati</taxon>
        <taxon>Bacillota</taxon>
        <taxon>Bacilli</taxon>
        <taxon>Bacillales</taxon>
        <taxon>Bacillaceae</taxon>
        <taxon>Halalkalibacter</taxon>
    </lineage>
</organism>
<gene>
    <name evidence="2" type="ORF">JCM9140_1387</name>
</gene>
<dbReference type="OrthoDB" id="2881760at2"/>
<feature type="transmembrane region" description="Helical" evidence="1">
    <location>
        <begin position="34"/>
        <end position="54"/>
    </location>
</feature>
<dbReference type="EMBL" id="BAUT01000009">
    <property type="protein sequence ID" value="GAE25395.1"/>
    <property type="molecule type" value="Genomic_DNA"/>
</dbReference>
<name>W4Q0C0_9BACI</name>
<reference evidence="2" key="1">
    <citation type="journal article" date="2014" name="Genome Announc.">
        <title>Draft Genome Sequences of Three Alkaliphilic Bacillus Strains, Bacillus wakoensis JCM 9140T, Bacillus akibai JCM 9157T, and Bacillus hemicellulosilyticus JCM 9152T.</title>
        <authorList>
            <person name="Yuki M."/>
            <person name="Oshima K."/>
            <person name="Suda W."/>
            <person name="Oshida Y."/>
            <person name="Kitamura K."/>
            <person name="Iida T."/>
            <person name="Hattori M."/>
            <person name="Ohkuma M."/>
        </authorList>
    </citation>
    <scope>NUCLEOTIDE SEQUENCE [LARGE SCALE GENOMIC DNA]</scope>
    <source>
        <strain evidence="2">JCM 9140</strain>
    </source>
</reference>